<protein>
    <submittedName>
        <fullName evidence="8">Cytochrome subunit of sulfide dehydrogenase</fullName>
    </submittedName>
</protein>
<evidence type="ECO:0000256" key="6">
    <source>
        <dbReference type="SAM" id="SignalP"/>
    </source>
</evidence>
<gene>
    <name evidence="8" type="primary">fccA</name>
    <name evidence="8" type="ORF">PMO31116_03643</name>
</gene>
<evidence type="ECO:0000256" key="2">
    <source>
        <dbReference type="ARBA" id="ARBA00022723"/>
    </source>
</evidence>
<keyword evidence="1 4" id="KW-0349">Heme</keyword>
<dbReference type="InterPro" id="IPR009056">
    <property type="entry name" value="Cyt_c-like_dom"/>
</dbReference>
<feature type="signal peptide" evidence="6">
    <location>
        <begin position="1"/>
        <end position="21"/>
    </location>
</feature>
<evidence type="ECO:0000256" key="3">
    <source>
        <dbReference type="ARBA" id="ARBA00023004"/>
    </source>
</evidence>
<dbReference type="GO" id="GO:0009055">
    <property type="term" value="F:electron transfer activity"/>
    <property type="evidence" value="ECO:0007669"/>
    <property type="project" value="InterPro"/>
</dbReference>
<evidence type="ECO:0000313" key="8">
    <source>
        <dbReference type="EMBL" id="VVE31650.1"/>
    </source>
</evidence>
<dbReference type="Gene3D" id="1.10.760.10">
    <property type="entry name" value="Cytochrome c-like domain"/>
    <property type="match status" value="1"/>
</dbReference>
<dbReference type="InterPro" id="IPR036909">
    <property type="entry name" value="Cyt_c-like_dom_sf"/>
</dbReference>
<proteinExistence type="predicted"/>
<keyword evidence="2 4" id="KW-0479">Metal-binding</keyword>
<dbReference type="EMBL" id="CABPSD010000011">
    <property type="protein sequence ID" value="VVE31650.1"/>
    <property type="molecule type" value="Genomic_DNA"/>
</dbReference>
<keyword evidence="9" id="KW-1185">Reference proteome</keyword>
<organism evidence="8 9">
    <name type="scientific">Pandoraea morbifera</name>
    <dbReference type="NCBI Taxonomy" id="2508300"/>
    <lineage>
        <taxon>Bacteria</taxon>
        <taxon>Pseudomonadati</taxon>
        <taxon>Pseudomonadota</taxon>
        <taxon>Betaproteobacteria</taxon>
        <taxon>Burkholderiales</taxon>
        <taxon>Burkholderiaceae</taxon>
        <taxon>Pandoraea</taxon>
    </lineage>
</organism>
<evidence type="ECO:0000259" key="7">
    <source>
        <dbReference type="PROSITE" id="PS51007"/>
    </source>
</evidence>
<keyword evidence="6" id="KW-0732">Signal</keyword>
<accession>A0A5E4X618</accession>
<evidence type="ECO:0000313" key="9">
    <source>
        <dbReference type="Proteomes" id="UP000368474"/>
    </source>
</evidence>
<dbReference type="PROSITE" id="PS51007">
    <property type="entry name" value="CYTC"/>
    <property type="match status" value="1"/>
</dbReference>
<feature type="compositionally biased region" description="Low complexity" evidence="5">
    <location>
        <begin position="138"/>
        <end position="151"/>
    </location>
</feature>
<name>A0A5E4X618_9BURK</name>
<evidence type="ECO:0000256" key="1">
    <source>
        <dbReference type="ARBA" id="ARBA00022617"/>
    </source>
</evidence>
<dbReference type="Proteomes" id="UP000368474">
    <property type="component" value="Unassembled WGS sequence"/>
</dbReference>
<feature type="domain" description="Cytochrome c" evidence="7">
    <location>
        <begin position="25"/>
        <end position="126"/>
    </location>
</feature>
<dbReference type="SUPFAM" id="SSF46626">
    <property type="entry name" value="Cytochrome c"/>
    <property type="match status" value="1"/>
</dbReference>
<reference evidence="8 9" key="1">
    <citation type="submission" date="2019-08" db="EMBL/GenBank/DDBJ databases">
        <authorList>
            <person name="Peeters C."/>
        </authorList>
    </citation>
    <scope>NUCLEOTIDE SEQUENCE [LARGE SCALE GENOMIC DNA]</scope>
    <source>
        <strain evidence="8 9">LMG 31116</strain>
    </source>
</reference>
<evidence type="ECO:0000256" key="5">
    <source>
        <dbReference type="SAM" id="MobiDB-lite"/>
    </source>
</evidence>
<feature type="chain" id="PRO_5022786793" evidence="6">
    <location>
        <begin position="22"/>
        <end position="151"/>
    </location>
</feature>
<dbReference type="GO" id="GO:0046872">
    <property type="term" value="F:metal ion binding"/>
    <property type="evidence" value="ECO:0007669"/>
    <property type="project" value="UniProtKB-KW"/>
</dbReference>
<dbReference type="GO" id="GO:0020037">
    <property type="term" value="F:heme binding"/>
    <property type="evidence" value="ECO:0007669"/>
    <property type="project" value="InterPro"/>
</dbReference>
<sequence length="151" mass="15400">MIAAALVLGAALGGTAKLAHGAPTAGARAASPVYVAPEAAPSAADRLDWQARDWAMACMSCHNASAPISAGKAVLPVLEGRPAAELMATLQAMRDARRGATLMPQLLKGYRDDELQRIAAYFAAQPAPSGVGKSSAKANPANPTNPARTAR</sequence>
<dbReference type="AlphaFoldDB" id="A0A5E4X618"/>
<feature type="region of interest" description="Disordered" evidence="5">
    <location>
        <begin position="126"/>
        <end position="151"/>
    </location>
</feature>
<evidence type="ECO:0000256" key="4">
    <source>
        <dbReference type="PROSITE-ProRule" id="PRU00433"/>
    </source>
</evidence>
<keyword evidence="3 4" id="KW-0408">Iron</keyword>